<feature type="domain" description="Major facilitator superfamily (MFS) profile" evidence="9">
    <location>
        <begin position="14"/>
        <end position="449"/>
    </location>
</feature>
<feature type="transmembrane region" description="Helical" evidence="8">
    <location>
        <begin position="394"/>
        <end position="415"/>
    </location>
</feature>
<dbReference type="PROSITE" id="PS50850">
    <property type="entry name" value="MFS"/>
    <property type="match status" value="1"/>
</dbReference>
<evidence type="ECO:0000256" key="7">
    <source>
        <dbReference type="ARBA" id="ARBA00023136"/>
    </source>
</evidence>
<feature type="transmembrane region" description="Helical" evidence="8">
    <location>
        <begin position="358"/>
        <end position="382"/>
    </location>
</feature>
<dbReference type="GO" id="GO:0005886">
    <property type="term" value="C:plasma membrane"/>
    <property type="evidence" value="ECO:0007669"/>
    <property type="project" value="UniProtKB-SubCell"/>
</dbReference>
<accession>A0A9R1T0U0</accession>
<feature type="transmembrane region" description="Helical" evidence="8">
    <location>
        <begin position="149"/>
        <end position="166"/>
    </location>
</feature>
<dbReference type="PANTHER" id="PTHR48021:SF33">
    <property type="entry name" value="AT22075P-RELATED"/>
    <property type="match status" value="1"/>
</dbReference>
<feature type="transmembrane region" description="Helical" evidence="8">
    <location>
        <begin position="89"/>
        <end position="113"/>
    </location>
</feature>
<keyword evidence="7 8" id="KW-0472">Membrane</keyword>
<keyword evidence="3" id="KW-1003">Cell membrane</keyword>
<organism evidence="10 11">
    <name type="scientific">Fopius arisanus</name>
    <dbReference type="NCBI Taxonomy" id="64838"/>
    <lineage>
        <taxon>Eukaryota</taxon>
        <taxon>Metazoa</taxon>
        <taxon>Ecdysozoa</taxon>
        <taxon>Arthropoda</taxon>
        <taxon>Hexapoda</taxon>
        <taxon>Insecta</taxon>
        <taxon>Pterygota</taxon>
        <taxon>Neoptera</taxon>
        <taxon>Endopterygota</taxon>
        <taxon>Hymenoptera</taxon>
        <taxon>Apocrita</taxon>
        <taxon>Ichneumonoidea</taxon>
        <taxon>Braconidae</taxon>
        <taxon>Opiinae</taxon>
        <taxon>Fopius</taxon>
    </lineage>
</organism>
<evidence type="ECO:0000256" key="8">
    <source>
        <dbReference type="SAM" id="Phobius"/>
    </source>
</evidence>
<dbReference type="Gene3D" id="1.20.1250.20">
    <property type="entry name" value="MFS general substrate transporter like domains"/>
    <property type="match status" value="1"/>
</dbReference>
<dbReference type="PANTHER" id="PTHR48021">
    <property type="match status" value="1"/>
</dbReference>
<dbReference type="Proteomes" id="UP000694866">
    <property type="component" value="Unplaced"/>
</dbReference>
<feature type="transmembrane region" description="Helical" evidence="8">
    <location>
        <begin position="421"/>
        <end position="445"/>
    </location>
</feature>
<keyword evidence="2" id="KW-0813">Transport</keyword>
<evidence type="ECO:0000256" key="6">
    <source>
        <dbReference type="ARBA" id="ARBA00022989"/>
    </source>
</evidence>
<dbReference type="KEGG" id="fas:105265018"/>
<evidence type="ECO:0000313" key="10">
    <source>
        <dbReference type="Proteomes" id="UP000694866"/>
    </source>
</evidence>
<name>A0A9R1T0U0_9HYME</name>
<keyword evidence="5 8" id="KW-0812">Transmembrane</keyword>
<proteinExistence type="predicted"/>
<feature type="transmembrane region" description="Helical" evidence="8">
    <location>
        <begin position="119"/>
        <end position="137"/>
    </location>
</feature>
<evidence type="ECO:0000256" key="1">
    <source>
        <dbReference type="ARBA" id="ARBA00004651"/>
    </source>
</evidence>
<dbReference type="GO" id="GO:0022857">
    <property type="term" value="F:transmembrane transporter activity"/>
    <property type="evidence" value="ECO:0007669"/>
    <property type="project" value="InterPro"/>
</dbReference>
<keyword evidence="6 8" id="KW-1133">Transmembrane helix</keyword>
<feature type="transmembrane region" description="Helical" evidence="8">
    <location>
        <begin position="325"/>
        <end position="346"/>
    </location>
</feature>
<dbReference type="FunFam" id="1.20.1250.20:FF:000218">
    <property type="entry name" value="facilitated trehalose transporter Tret1"/>
    <property type="match status" value="1"/>
</dbReference>
<gene>
    <name evidence="11" type="primary">LOC105265018</name>
</gene>
<feature type="transmembrane region" description="Helical" evidence="8">
    <location>
        <begin position="60"/>
        <end position="82"/>
    </location>
</feature>
<feature type="transmembrane region" description="Helical" evidence="8">
    <location>
        <begin position="172"/>
        <end position="193"/>
    </location>
</feature>
<evidence type="ECO:0000259" key="9">
    <source>
        <dbReference type="PROSITE" id="PS50850"/>
    </source>
</evidence>
<feature type="transmembrane region" description="Helical" evidence="8">
    <location>
        <begin position="20"/>
        <end position="40"/>
    </location>
</feature>
<dbReference type="OrthoDB" id="6612291at2759"/>
<keyword evidence="4" id="KW-0762">Sugar transport</keyword>
<keyword evidence="10" id="KW-1185">Reference proteome</keyword>
<protein>
    <submittedName>
        <fullName evidence="11">Facilitated trehalose transporter Tret1-2 homolog</fullName>
    </submittedName>
</protein>
<dbReference type="InterPro" id="IPR020846">
    <property type="entry name" value="MFS_dom"/>
</dbReference>
<dbReference type="RefSeq" id="XP_011300590.1">
    <property type="nucleotide sequence ID" value="XM_011302288.1"/>
</dbReference>
<evidence type="ECO:0000256" key="4">
    <source>
        <dbReference type="ARBA" id="ARBA00022597"/>
    </source>
</evidence>
<evidence type="ECO:0000256" key="3">
    <source>
        <dbReference type="ARBA" id="ARBA00022475"/>
    </source>
</evidence>
<dbReference type="SUPFAM" id="SSF103473">
    <property type="entry name" value="MFS general substrate transporter"/>
    <property type="match status" value="1"/>
</dbReference>
<dbReference type="Pfam" id="PF00083">
    <property type="entry name" value="Sugar_tr"/>
    <property type="match status" value="1"/>
</dbReference>
<dbReference type="InterPro" id="IPR036259">
    <property type="entry name" value="MFS_trans_sf"/>
</dbReference>
<evidence type="ECO:0000256" key="2">
    <source>
        <dbReference type="ARBA" id="ARBA00022448"/>
    </source>
</evidence>
<comment type="subcellular location">
    <subcellularLocation>
        <location evidence="1">Cell membrane</location>
        <topology evidence="1">Multi-pass membrane protein</topology>
    </subcellularLocation>
</comment>
<dbReference type="InterPro" id="IPR005828">
    <property type="entry name" value="MFS_sugar_transport-like"/>
</dbReference>
<dbReference type="GeneID" id="105265018"/>
<dbReference type="InterPro" id="IPR050549">
    <property type="entry name" value="MFS_Trehalose_Transporter"/>
</dbReference>
<sequence length="488" mass="53599">MEKYSGQCESGKFRQFITTLIVNIIALSNGIVLGWASPVMPQLRTVDTPVGSTPLTTEHISWLNGVLPLGALTILPFCSIITEKFGRKIALCLGAIPAIACWLLKVCATSYTYLLLARYAAGMSMAMLMLMIPLYIAEITADSIRGQMGCILLFAVKIGIVVGYVLGATLSYRVFAICGLMMPIVFLGLFVFMPETPTYLVRKGKITEAKRSLMWLKNNDETAVERELLHLQSLVKECSSTKKSVGFRDLFRDRGTTKGFIISLGLLCGQQTSGIFVVSQYTAYILEQAESSLKPNAATIIIGIGQIVGSCLSTMTMERAGRRSLIFISCAGMSICYTMISTFLLLRELDLNISSFGWIPVVALSGWSILYCIGMSPAPLVVASEIFSPDISSFANSVSMVFMWICAFLLVKYFPIVEEMLGLHVCFILLASCCMATLVFTYFLVPETKGRNIESIIDELNGSTGKFEQSRRLEAATEMIKIDKKSNV</sequence>
<evidence type="ECO:0000313" key="11">
    <source>
        <dbReference type="RefSeq" id="XP_011300590.1"/>
    </source>
</evidence>
<reference evidence="11" key="1">
    <citation type="submission" date="2025-08" db="UniProtKB">
        <authorList>
            <consortium name="RefSeq"/>
        </authorList>
    </citation>
    <scope>IDENTIFICATION</scope>
    <source>
        <strain evidence="11">USDA-PBARC FA_bdor</strain>
        <tissue evidence="11">Whole organism</tissue>
    </source>
</reference>
<dbReference type="AlphaFoldDB" id="A0A9R1T0U0"/>
<evidence type="ECO:0000256" key="5">
    <source>
        <dbReference type="ARBA" id="ARBA00022692"/>
    </source>
</evidence>